<feature type="transmembrane region" description="Helical" evidence="6">
    <location>
        <begin position="120"/>
        <end position="140"/>
    </location>
</feature>
<dbReference type="GO" id="GO:0015267">
    <property type="term" value="F:channel activity"/>
    <property type="evidence" value="ECO:0007669"/>
    <property type="project" value="InterPro"/>
</dbReference>
<evidence type="ECO:0000313" key="8">
    <source>
        <dbReference type="Proteomes" id="UP000507470"/>
    </source>
</evidence>
<feature type="compositionally biased region" description="Basic and acidic residues" evidence="5">
    <location>
        <begin position="321"/>
        <end position="331"/>
    </location>
</feature>
<name>A0A6J8DS25_MYTCO</name>
<evidence type="ECO:0000313" key="7">
    <source>
        <dbReference type="EMBL" id="CAC5410765.1"/>
    </source>
</evidence>
<feature type="region of interest" description="Disordered" evidence="5">
    <location>
        <begin position="321"/>
        <end position="343"/>
    </location>
</feature>
<evidence type="ECO:0000256" key="6">
    <source>
        <dbReference type="SAM" id="Phobius"/>
    </source>
</evidence>
<dbReference type="Gene3D" id="1.20.1080.10">
    <property type="entry name" value="Glycerol uptake facilitator protein"/>
    <property type="match status" value="1"/>
</dbReference>
<dbReference type="InterPro" id="IPR023271">
    <property type="entry name" value="Aquaporin-like"/>
</dbReference>
<evidence type="ECO:0000256" key="2">
    <source>
        <dbReference type="ARBA" id="ARBA00022692"/>
    </source>
</evidence>
<sequence length="343" mass="39378">MEQKKKIQQIEFHLGTLINKVLRQYLQRADPGFEERGMYLSIMIMKWRELLQETVSPDIHYLSPAVASVVFCLLAMLLCVIMHKLSNVFLPGSIKLYALDYFKSVAIFTYPLAFGLTRTYHGHIGYCVIMVPINVISLLLMTEGSISPVDNFLFVIKGKQALWRSVVRIVIQVNGAISAFYLAQKIMQLEFHEDFKYMLSNACTSDLKVTVFLGFLLEMMGTSWDIWIWSLPLSRYHHINLLIKMTNSAFVVCSGVHYTGMYNQPALATGYTFGCHGTSNAQHVFVYWIGPFIGGYVADYITENFNTKLFSKEVMKKDFNNDKSRDQEVTKKTSTKHLKEKYN</sequence>
<dbReference type="InterPro" id="IPR000425">
    <property type="entry name" value="MIP"/>
</dbReference>
<dbReference type="Pfam" id="PF00230">
    <property type="entry name" value="MIP"/>
    <property type="match status" value="1"/>
</dbReference>
<dbReference type="GO" id="GO:0005737">
    <property type="term" value="C:cytoplasm"/>
    <property type="evidence" value="ECO:0007669"/>
    <property type="project" value="TreeGrafter"/>
</dbReference>
<evidence type="ECO:0000256" key="1">
    <source>
        <dbReference type="ARBA" id="ARBA00004141"/>
    </source>
</evidence>
<organism evidence="7 8">
    <name type="scientific">Mytilus coruscus</name>
    <name type="common">Sea mussel</name>
    <dbReference type="NCBI Taxonomy" id="42192"/>
    <lineage>
        <taxon>Eukaryota</taxon>
        <taxon>Metazoa</taxon>
        <taxon>Spiralia</taxon>
        <taxon>Lophotrochozoa</taxon>
        <taxon>Mollusca</taxon>
        <taxon>Bivalvia</taxon>
        <taxon>Autobranchia</taxon>
        <taxon>Pteriomorphia</taxon>
        <taxon>Mytilida</taxon>
        <taxon>Mytiloidea</taxon>
        <taxon>Mytilidae</taxon>
        <taxon>Mytilinae</taxon>
        <taxon>Mytilus</taxon>
    </lineage>
</organism>
<dbReference type="Proteomes" id="UP000507470">
    <property type="component" value="Unassembled WGS sequence"/>
</dbReference>
<dbReference type="PANTHER" id="PTHR21191">
    <property type="entry name" value="AQUAPORIN"/>
    <property type="match status" value="1"/>
</dbReference>
<feature type="transmembrane region" description="Helical" evidence="6">
    <location>
        <begin position="161"/>
        <end position="183"/>
    </location>
</feature>
<reference evidence="7 8" key="1">
    <citation type="submission" date="2020-06" db="EMBL/GenBank/DDBJ databases">
        <authorList>
            <person name="Li R."/>
            <person name="Bekaert M."/>
        </authorList>
    </citation>
    <scope>NUCLEOTIDE SEQUENCE [LARGE SCALE GENOMIC DNA]</scope>
    <source>
        <strain evidence="8">wild</strain>
    </source>
</reference>
<evidence type="ECO:0000256" key="5">
    <source>
        <dbReference type="SAM" id="MobiDB-lite"/>
    </source>
</evidence>
<dbReference type="EMBL" id="CACVKT020007797">
    <property type="protein sequence ID" value="CAC5410765.1"/>
    <property type="molecule type" value="Genomic_DNA"/>
</dbReference>
<keyword evidence="2 6" id="KW-0812">Transmembrane</keyword>
<protein>
    <submittedName>
        <fullName evidence="7">AQPN</fullName>
    </submittedName>
</protein>
<gene>
    <name evidence="7" type="ORF">MCOR_43928</name>
</gene>
<dbReference type="InterPro" id="IPR051883">
    <property type="entry name" value="AQP11/12_channel"/>
</dbReference>
<dbReference type="OrthoDB" id="1580043at2759"/>
<evidence type="ECO:0000256" key="4">
    <source>
        <dbReference type="ARBA" id="ARBA00023136"/>
    </source>
</evidence>
<keyword evidence="8" id="KW-1185">Reference proteome</keyword>
<comment type="subcellular location">
    <subcellularLocation>
        <location evidence="1">Membrane</location>
        <topology evidence="1">Multi-pass membrane protein</topology>
    </subcellularLocation>
</comment>
<proteinExistence type="predicted"/>
<feature type="transmembrane region" description="Helical" evidence="6">
    <location>
        <begin position="61"/>
        <end position="82"/>
    </location>
</feature>
<dbReference type="GO" id="GO:0016020">
    <property type="term" value="C:membrane"/>
    <property type="evidence" value="ECO:0007669"/>
    <property type="project" value="UniProtKB-SubCell"/>
</dbReference>
<evidence type="ECO:0000256" key="3">
    <source>
        <dbReference type="ARBA" id="ARBA00022989"/>
    </source>
</evidence>
<accession>A0A6J8DS25</accession>
<dbReference type="AlphaFoldDB" id="A0A6J8DS25"/>
<keyword evidence="3 6" id="KW-1133">Transmembrane helix</keyword>
<dbReference type="PANTHER" id="PTHR21191:SF16">
    <property type="entry name" value="AQUAPORIN"/>
    <property type="match status" value="1"/>
</dbReference>
<keyword evidence="4 6" id="KW-0472">Membrane</keyword>
<dbReference type="SUPFAM" id="SSF81338">
    <property type="entry name" value="Aquaporin-like"/>
    <property type="match status" value="1"/>
</dbReference>
<feature type="compositionally biased region" description="Basic residues" evidence="5">
    <location>
        <begin position="333"/>
        <end position="343"/>
    </location>
</feature>
<feature type="transmembrane region" description="Helical" evidence="6">
    <location>
        <begin position="94"/>
        <end position="114"/>
    </location>
</feature>